<name>A0A4Y5W2Q1_9PSED</name>
<reference evidence="5" key="1">
    <citation type="submission" date="2017-05" db="EMBL/GenBank/DDBJ databases">
        <title>Complete genome sequence of Pseudomonas psychrotolerans CS51.</title>
        <authorList>
            <person name="Asaf S."/>
            <person name="Kang S.M."/>
            <person name="Lee I.J."/>
        </authorList>
    </citation>
    <scope>NUCLEOTIDE SEQUENCE [LARGE SCALE GENOMIC DNA]</scope>
    <source>
        <strain evidence="5">CS51</strain>
    </source>
</reference>
<evidence type="ECO:0000256" key="2">
    <source>
        <dbReference type="ARBA" id="ARBA00023125"/>
    </source>
</evidence>
<organism evidence="5">
    <name type="scientific">Pseudomonas oryzihabitans</name>
    <dbReference type="NCBI Taxonomy" id="47885"/>
    <lineage>
        <taxon>Bacteria</taxon>
        <taxon>Pseudomonadati</taxon>
        <taxon>Pseudomonadota</taxon>
        <taxon>Gammaproteobacteria</taxon>
        <taxon>Pseudomonadales</taxon>
        <taxon>Pseudomonadaceae</taxon>
        <taxon>Pseudomonas</taxon>
    </lineage>
</organism>
<accession>A0A4Y5W2Q1</accession>
<keyword evidence="1" id="KW-0805">Transcription regulation</keyword>
<dbReference type="GO" id="GO:0000976">
    <property type="term" value="F:transcription cis-regulatory region binding"/>
    <property type="evidence" value="ECO:0007669"/>
    <property type="project" value="TreeGrafter"/>
</dbReference>
<dbReference type="InterPro" id="IPR009057">
    <property type="entry name" value="Homeodomain-like_sf"/>
</dbReference>
<dbReference type="InterPro" id="IPR018060">
    <property type="entry name" value="HTH_AraC"/>
</dbReference>
<evidence type="ECO:0000256" key="3">
    <source>
        <dbReference type="ARBA" id="ARBA00023163"/>
    </source>
</evidence>
<dbReference type="GO" id="GO:0005829">
    <property type="term" value="C:cytosol"/>
    <property type="evidence" value="ECO:0007669"/>
    <property type="project" value="TreeGrafter"/>
</dbReference>
<dbReference type="Gene3D" id="1.10.10.60">
    <property type="entry name" value="Homeodomain-like"/>
    <property type="match status" value="1"/>
</dbReference>
<dbReference type="PANTHER" id="PTHR47894">
    <property type="entry name" value="HTH-TYPE TRANSCRIPTIONAL REGULATOR GADX"/>
    <property type="match status" value="1"/>
</dbReference>
<dbReference type="Pfam" id="PF12625">
    <property type="entry name" value="Arabinose_bd"/>
    <property type="match status" value="1"/>
</dbReference>
<dbReference type="PROSITE" id="PS01124">
    <property type="entry name" value="HTH_ARAC_FAMILY_2"/>
    <property type="match status" value="1"/>
</dbReference>
<dbReference type="SMART" id="SM00342">
    <property type="entry name" value="HTH_ARAC"/>
    <property type="match status" value="1"/>
</dbReference>
<dbReference type="Pfam" id="PF12833">
    <property type="entry name" value="HTH_18"/>
    <property type="match status" value="1"/>
</dbReference>
<dbReference type="PANTHER" id="PTHR47894:SF1">
    <property type="entry name" value="HTH-TYPE TRANSCRIPTIONAL REGULATOR VQSM"/>
    <property type="match status" value="1"/>
</dbReference>
<evidence type="ECO:0000256" key="1">
    <source>
        <dbReference type="ARBA" id="ARBA00023015"/>
    </source>
</evidence>
<keyword evidence="3" id="KW-0804">Transcription</keyword>
<dbReference type="AlphaFoldDB" id="A0A4Y5W2Q1"/>
<protein>
    <submittedName>
        <fullName evidence="5">AraC family transcriptional regulator</fullName>
    </submittedName>
</protein>
<feature type="domain" description="HTH araC/xylS-type" evidence="4">
    <location>
        <begin position="242"/>
        <end position="340"/>
    </location>
</feature>
<evidence type="ECO:0000259" key="4">
    <source>
        <dbReference type="PROSITE" id="PS01124"/>
    </source>
</evidence>
<dbReference type="RefSeq" id="WP_140217074.1">
    <property type="nucleotide sequence ID" value="NZ_CP021645.1"/>
</dbReference>
<gene>
    <name evidence="5" type="ORF">CCZ28_06885</name>
</gene>
<dbReference type="SUPFAM" id="SSF46689">
    <property type="entry name" value="Homeodomain-like"/>
    <property type="match status" value="1"/>
</dbReference>
<dbReference type="InterPro" id="IPR032687">
    <property type="entry name" value="AraC-type_N"/>
</dbReference>
<proteinExistence type="predicted"/>
<keyword evidence="2" id="KW-0238">DNA-binding</keyword>
<evidence type="ECO:0000313" key="5">
    <source>
        <dbReference type="EMBL" id="QDD88751.1"/>
    </source>
</evidence>
<sequence>MKRPALRLGDLSTGFVLALAAAVNSRGGDADALLVRFGLSPARLAEPGGRLSIPHYMRLGHAALEVTGDPALGLAMGRAMRPAFLGLAGVTVAQAPDVRHAAETLLHLEPLYGRNYRGQSRWAAQGRDAWLHFYSISPYNDYNRFVVDAVLGAWLALLGAVAGQALQPRRVLIEYAAPADPAPYEAAFGCAVEFGATENALLLDTATLALPGTDHCPATWRQLLALSEAEHGRLTRTRGLTERVVEVMGPLLRHGEPTLEQIATRLRLPSWTLRRKLAEEGTQYRALLNLTRRDLALAYIRDTEASFGEIAYLLGFASPAAFQRAFKRWTEQTPGDWRRNARLA</sequence>
<dbReference type="GO" id="GO:0003700">
    <property type="term" value="F:DNA-binding transcription factor activity"/>
    <property type="evidence" value="ECO:0007669"/>
    <property type="project" value="InterPro"/>
</dbReference>
<dbReference type="EMBL" id="CP021645">
    <property type="protein sequence ID" value="QDD88751.1"/>
    <property type="molecule type" value="Genomic_DNA"/>
</dbReference>